<dbReference type="InterPro" id="IPR050405">
    <property type="entry name" value="Intermediate_filament"/>
</dbReference>
<name>A0A816GJ68_ADIRI</name>
<keyword evidence="2 3" id="KW-0175">Coiled coil</keyword>
<evidence type="ECO:0000259" key="4">
    <source>
        <dbReference type="Pfam" id="PF00038"/>
    </source>
</evidence>
<dbReference type="GO" id="GO:0005737">
    <property type="term" value="C:cytoplasm"/>
    <property type="evidence" value="ECO:0007669"/>
    <property type="project" value="TreeGrafter"/>
</dbReference>
<protein>
    <recommendedName>
        <fullName evidence="4">IF rod domain-containing protein</fullName>
    </recommendedName>
</protein>
<keyword evidence="6" id="KW-1185">Reference proteome</keyword>
<dbReference type="GO" id="GO:0005882">
    <property type="term" value="C:intermediate filament"/>
    <property type="evidence" value="ECO:0007669"/>
    <property type="project" value="UniProtKB-KW"/>
</dbReference>
<proteinExistence type="predicted"/>
<dbReference type="PANTHER" id="PTHR45652">
    <property type="entry name" value="GLIAL FIBRILLARY ACIDIC PROTEIN"/>
    <property type="match status" value="1"/>
</dbReference>
<dbReference type="PANTHER" id="PTHR45652:SF21">
    <property type="entry name" value="ZINC FINGER CCCH DOMAIN-CONTAINING PROTEIN 13-LIKE ISOFORM X1"/>
    <property type="match status" value="1"/>
</dbReference>
<accession>A0A816GJ68</accession>
<feature type="coiled-coil region" evidence="3">
    <location>
        <begin position="159"/>
        <end position="186"/>
    </location>
</feature>
<evidence type="ECO:0000256" key="2">
    <source>
        <dbReference type="ARBA" id="ARBA00023054"/>
    </source>
</evidence>
<evidence type="ECO:0000256" key="3">
    <source>
        <dbReference type="SAM" id="Coils"/>
    </source>
</evidence>
<keyword evidence="1" id="KW-0403">Intermediate filament</keyword>
<dbReference type="GO" id="GO:0045109">
    <property type="term" value="P:intermediate filament organization"/>
    <property type="evidence" value="ECO:0007669"/>
    <property type="project" value="TreeGrafter"/>
</dbReference>
<feature type="non-terminal residue" evidence="5">
    <location>
        <position position="332"/>
    </location>
</feature>
<reference evidence="5" key="1">
    <citation type="submission" date="2021-02" db="EMBL/GenBank/DDBJ databases">
        <authorList>
            <person name="Nowell W R."/>
        </authorList>
    </citation>
    <scope>NUCLEOTIDE SEQUENCE</scope>
</reference>
<evidence type="ECO:0000313" key="6">
    <source>
        <dbReference type="Proteomes" id="UP000663828"/>
    </source>
</evidence>
<dbReference type="EMBL" id="CAJNOR010013821">
    <property type="protein sequence ID" value="CAF1675345.1"/>
    <property type="molecule type" value="Genomic_DNA"/>
</dbReference>
<feature type="coiled-coil region" evidence="3">
    <location>
        <begin position="46"/>
        <end position="98"/>
    </location>
</feature>
<evidence type="ECO:0000256" key="1">
    <source>
        <dbReference type="ARBA" id="ARBA00022754"/>
    </source>
</evidence>
<feature type="non-terminal residue" evidence="5">
    <location>
        <position position="1"/>
    </location>
</feature>
<dbReference type="GO" id="GO:0005200">
    <property type="term" value="F:structural constituent of cytoskeleton"/>
    <property type="evidence" value="ECO:0007669"/>
    <property type="project" value="TreeGrafter"/>
</dbReference>
<comment type="caution">
    <text evidence="5">The sequence shown here is derived from an EMBL/GenBank/DDBJ whole genome shotgun (WGS) entry which is preliminary data.</text>
</comment>
<dbReference type="SUPFAM" id="SSF64593">
    <property type="entry name" value="Intermediate filament protein, coiled coil region"/>
    <property type="match status" value="1"/>
</dbReference>
<dbReference type="AlphaFoldDB" id="A0A816GJ68"/>
<sequence>SKEKQKMSYDTNKSQQEKENTALVSYRRNAHFGSSVQYTSSIVINLRRLQNDLKTQHEHEREALNELNQRFSVFVDRVQALESQNSKYRSELANLRRTSSGDSGIDLQWNERYFSARSDLTALHHATLDCESDLDWYHAQVGIYQQLIDTEQQWRDKRLAKLEQELKQAAAELNTLRLSYTDLERLSINQYGERDEVFKQYLAVSYDLCNVKKQRKKWNLNLETLKNYIAFYKNIRSFSAKSYESTVINVGNPAEYWAVELDESIKKIRRDFETFYATIYREMTTYYETKMEDLDKEIEQTTRNQRVEYEEFVASQQTLQVEYEKIQDSLTY</sequence>
<dbReference type="Proteomes" id="UP000663828">
    <property type="component" value="Unassembled WGS sequence"/>
</dbReference>
<gene>
    <name evidence="5" type="ORF">XAT740_LOCUS59486</name>
</gene>
<dbReference type="InterPro" id="IPR039008">
    <property type="entry name" value="IF_rod_dom"/>
</dbReference>
<dbReference type="Pfam" id="PF00038">
    <property type="entry name" value="Filament"/>
    <property type="match status" value="1"/>
</dbReference>
<feature type="domain" description="IF rod" evidence="4">
    <location>
        <begin position="60"/>
        <end position="327"/>
    </location>
</feature>
<organism evidence="5 6">
    <name type="scientific">Adineta ricciae</name>
    <name type="common">Rotifer</name>
    <dbReference type="NCBI Taxonomy" id="249248"/>
    <lineage>
        <taxon>Eukaryota</taxon>
        <taxon>Metazoa</taxon>
        <taxon>Spiralia</taxon>
        <taxon>Gnathifera</taxon>
        <taxon>Rotifera</taxon>
        <taxon>Eurotatoria</taxon>
        <taxon>Bdelloidea</taxon>
        <taxon>Adinetida</taxon>
        <taxon>Adinetidae</taxon>
        <taxon>Adineta</taxon>
    </lineage>
</organism>
<evidence type="ECO:0000313" key="5">
    <source>
        <dbReference type="EMBL" id="CAF1675345.1"/>
    </source>
</evidence>